<dbReference type="SUPFAM" id="SSF51679">
    <property type="entry name" value="Bacterial luciferase-like"/>
    <property type="match status" value="1"/>
</dbReference>
<dbReference type="EMBL" id="CP060715">
    <property type="protein sequence ID" value="QNN60531.1"/>
    <property type="molecule type" value="Genomic_DNA"/>
</dbReference>
<keyword evidence="5" id="KW-1185">Reference proteome</keyword>
<dbReference type="GO" id="GO:0004497">
    <property type="term" value="F:monooxygenase activity"/>
    <property type="evidence" value="ECO:0007669"/>
    <property type="project" value="UniProtKB-KW"/>
</dbReference>
<evidence type="ECO:0000256" key="2">
    <source>
        <dbReference type="ARBA" id="ARBA00023033"/>
    </source>
</evidence>
<dbReference type="Pfam" id="PF00296">
    <property type="entry name" value="Bac_luciferase"/>
    <property type="match status" value="1"/>
</dbReference>
<dbReference type="Proteomes" id="UP000515928">
    <property type="component" value="Chromosome"/>
</dbReference>
<evidence type="ECO:0000313" key="5">
    <source>
        <dbReference type="Proteomes" id="UP000515928"/>
    </source>
</evidence>
<protein>
    <submittedName>
        <fullName evidence="4">LLM class flavin-dependent oxidoreductase</fullName>
    </submittedName>
</protein>
<dbReference type="GO" id="GO:0005829">
    <property type="term" value="C:cytosol"/>
    <property type="evidence" value="ECO:0007669"/>
    <property type="project" value="TreeGrafter"/>
</dbReference>
<dbReference type="KEGG" id="eio:H9L01_09185"/>
<dbReference type="PANTHER" id="PTHR30137">
    <property type="entry name" value="LUCIFERASE-LIKE MONOOXYGENASE"/>
    <property type="match status" value="1"/>
</dbReference>
<dbReference type="GO" id="GO:0016705">
    <property type="term" value="F:oxidoreductase activity, acting on paired donors, with incorporation or reduction of molecular oxygen"/>
    <property type="evidence" value="ECO:0007669"/>
    <property type="project" value="InterPro"/>
</dbReference>
<dbReference type="Gene3D" id="3.20.20.30">
    <property type="entry name" value="Luciferase-like domain"/>
    <property type="match status" value="1"/>
</dbReference>
<dbReference type="InterPro" id="IPR011251">
    <property type="entry name" value="Luciferase-like_dom"/>
</dbReference>
<gene>
    <name evidence="4" type="ORF">H9L01_09185</name>
</gene>
<keyword evidence="1" id="KW-0560">Oxidoreductase</keyword>
<dbReference type="PANTHER" id="PTHR30137:SF8">
    <property type="entry name" value="BLR5498 PROTEIN"/>
    <property type="match status" value="1"/>
</dbReference>
<proteinExistence type="predicted"/>
<feature type="domain" description="Luciferase-like" evidence="3">
    <location>
        <begin position="24"/>
        <end position="298"/>
    </location>
</feature>
<accession>A0A7G9RY56</accession>
<organism evidence="4 5">
    <name type="scientific">Erysipelothrix inopinata</name>
    <dbReference type="NCBI Taxonomy" id="225084"/>
    <lineage>
        <taxon>Bacteria</taxon>
        <taxon>Bacillati</taxon>
        <taxon>Bacillota</taxon>
        <taxon>Erysipelotrichia</taxon>
        <taxon>Erysipelotrichales</taxon>
        <taxon>Erysipelotrichaceae</taxon>
        <taxon>Erysipelothrix</taxon>
    </lineage>
</organism>
<dbReference type="InterPro" id="IPR036661">
    <property type="entry name" value="Luciferase-like_sf"/>
</dbReference>
<dbReference type="AlphaFoldDB" id="A0A7G9RY56"/>
<dbReference type="RefSeq" id="WP_187533659.1">
    <property type="nucleotide sequence ID" value="NZ_CBCSHU010000010.1"/>
</dbReference>
<reference evidence="4 5" key="1">
    <citation type="submission" date="2020-08" db="EMBL/GenBank/DDBJ databases">
        <title>Genome sequence of Erysipelothrix inopinata DSM 15511T.</title>
        <authorList>
            <person name="Hyun D.-W."/>
            <person name="Bae J.-W."/>
        </authorList>
    </citation>
    <scope>NUCLEOTIDE SEQUENCE [LARGE SCALE GENOMIC DNA]</scope>
    <source>
        <strain evidence="4 5">DSM 15511</strain>
    </source>
</reference>
<sequence length="350" mass="39673">MANFEIGIYSLGDYLSDPNTNIKVSEQQRIEEIIQAAKLADELGLDVFALGESHQEHFISQAHAVILGGIARETKNIKISSSATIVSTSDPVRIYENFSTIDLMSNGRAEIVGGRASRIGLFELLGYNVRDYEALFEEKFELLLELNKKQPISWRGHFRAPLNEAVLYPKPHQGSLPIWRAVGGPPYSAVLAGRQGVPMMLATLAGPATLFNHSVKTYRENFRLHHSYTDAMKVGVTNLFHTAPTDQEAFKNFYKYIDHTFKNANGRGFNREAYVDALDVRNVILVGEPETIIEKILYQYDIYKNDRIMLQLDLGGMPWEQVKYNIEVIGKVIAPRVREEIRIRQEKEEV</sequence>
<evidence type="ECO:0000256" key="1">
    <source>
        <dbReference type="ARBA" id="ARBA00023002"/>
    </source>
</evidence>
<evidence type="ECO:0000313" key="4">
    <source>
        <dbReference type="EMBL" id="QNN60531.1"/>
    </source>
</evidence>
<keyword evidence="2" id="KW-0503">Monooxygenase</keyword>
<dbReference type="InterPro" id="IPR050766">
    <property type="entry name" value="Bact_Lucif_Oxidored"/>
</dbReference>
<evidence type="ECO:0000259" key="3">
    <source>
        <dbReference type="Pfam" id="PF00296"/>
    </source>
</evidence>
<name>A0A7G9RY56_9FIRM</name>